<proteinExistence type="predicted"/>
<evidence type="ECO:0000313" key="2">
    <source>
        <dbReference type="Proteomes" id="UP000070376"/>
    </source>
</evidence>
<dbReference type="AlphaFoldDB" id="A0A133KSN8"/>
<dbReference type="PATRIC" id="fig|1398.22.peg.1729"/>
<gene>
    <name evidence="1" type="ORF">HMPREF3213_01722</name>
</gene>
<organism evidence="1 2">
    <name type="scientific">Heyndrickxia coagulans</name>
    <name type="common">Weizmannia coagulans</name>
    <dbReference type="NCBI Taxonomy" id="1398"/>
    <lineage>
        <taxon>Bacteria</taxon>
        <taxon>Bacillati</taxon>
        <taxon>Bacillota</taxon>
        <taxon>Bacilli</taxon>
        <taxon>Bacillales</taxon>
        <taxon>Bacillaceae</taxon>
        <taxon>Heyndrickxia</taxon>
    </lineage>
</organism>
<comment type="caution">
    <text evidence="1">The sequence shown here is derived from an EMBL/GenBank/DDBJ whole genome shotgun (WGS) entry which is preliminary data.</text>
</comment>
<dbReference type="EMBL" id="LRPN01000054">
    <property type="protein sequence ID" value="KWZ82558.1"/>
    <property type="molecule type" value="Genomic_DNA"/>
</dbReference>
<accession>A0A133KSN8</accession>
<sequence>MFGQGIHCPNCFFKAVFDNKRAEAFLCERTTPFLLPLCRCPLCEGKRPHFST</sequence>
<name>A0A133KSN8_HEYCO</name>
<protein>
    <submittedName>
        <fullName evidence="1">Uncharacterized protein</fullName>
    </submittedName>
</protein>
<reference evidence="2" key="1">
    <citation type="submission" date="2016-01" db="EMBL/GenBank/DDBJ databases">
        <authorList>
            <person name="Mitreva M."/>
            <person name="Pepin K.H."/>
            <person name="Mihindukulasuriya K.A."/>
            <person name="Fulton R."/>
            <person name="Fronick C."/>
            <person name="O'Laughlin M."/>
            <person name="Miner T."/>
            <person name="Herter B."/>
            <person name="Rosa B.A."/>
            <person name="Cordes M."/>
            <person name="Tomlinson C."/>
            <person name="Wollam A."/>
            <person name="Palsikar V.B."/>
            <person name="Mardis E.R."/>
            <person name="Wilson R.K."/>
        </authorList>
    </citation>
    <scope>NUCLEOTIDE SEQUENCE [LARGE SCALE GENOMIC DNA]</scope>
    <source>
        <strain evidence="2">GED7749B</strain>
    </source>
</reference>
<evidence type="ECO:0000313" key="1">
    <source>
        <dbReference type="EMBL" id="KWZ82558.1"/>
    </source>
</evidence>
<dbReference type="Proteomes" id="UP000070376">
    <property type="component" value="Unassembled WGS sequence"/>
</dbReference>